<evidence type="ECO:0000256" key="2">
    <source>
        <dbReference type="ARBA" id="ARBA00008874"/>
    </source>
</evidence>
<dbReference type="CDD" id="cd13279">
    <property type="entry name" value="PH_Cla4_Ste20"/>
    <property type="match status" value="1"/>
</dbReference>
<evidence type="ECO:0000256" key="3">
    <source>
        <dbReference type="ARBA" id="ARBA00012513"/>
    </source>
</evidence>
<dbReference type="CDD" id="cd01093">
    <property type="entry name" value="CRIB_PAK_like"/>
    <property type="match status" value="1"/>
</dbReference>
<dbReference type="SUPFAM" id="SSF50729">
    <property type="entry name" value="PH domain-like"/>
    <property type="match status" value="1"/>
</dbReference>
<dbReference type="PROSITE" id="PS50011">
    <property type="entry name" value="PROTEIN_KINASE_DOM"/>
    <property type="match status" value="1"/>
</dbReference>
<dbReference type="EMBL" id="QEAP01000131">
    <property type="protein sequence ID" value="TPX74335.1"/>
    <property type="molecule type" value="Genomic_DNA"/>
</dbReference>
<dbReference type="Gene3D" id="3.90.810.10">
    <property type="entry name" value="CRIB domain"/>
    <property type="match status" value="1"/>
</dbReference>
<dbReference type="InterPro" id="IPR051931">
    <property type="entry name" value="PAK3-like"/>
</dbReference>
<dbReference type="AlphaFoldDB" id="A0A507FF16"/>
<dbReference type="InterPro" id="IPR000719">
    <property type="entry name" value="Prot_kinase_dom"/>
</dbReference>
<evidence type="ECO:0000259" key="15">
    <source>
        <dbReference type="PROSITE" id="PS50003"/>
    </source>
</evidence>
<dbReference type="Gene3D" id="2.30.29.30">
    <property type="entry name" value="Pleckstrin-homology domain (PH domain)/Phosphotyrosine-binding domain (PTB)"/>
    <property type="match status" value="1"/>
</dbReference>
<dbReference type="InterPro" id="IPR008271">
    <property type="entry name" value="Ser/Thr_kinase_AS"/>
</dbReference>
<keyword evidence="9 13" id="KW-0067">ATP-binding</keyword>
<dbReference type="InterPro" id="IPR000095">
    <property type="entry name" value="CRIB_dom"/>
</dbReference>
<keyword evidence="7 13" id="KW-0547">Nucleotide-binding</keyword>
<keyword evidence="8" id="KW-0418">Kinase</keyword>
<dbReference type="InterPro" id="IPR001849">
    <property type="entry name" value="PH_domain"/>
</dbReference>
<dbReference type="InterPro" id="IPR017441">
    <property type="entry name" value="Protein_kinase_ATP_BS"/>
</dbReference>
<protein>
    <recommendedName>
        <fullName evidence="3">non-specific serine/threonine protein kinase</fullName>
        <ecNumber evidence="3">2.7.11.1</ecNumber>
    </recommendedName>
</protein>
<dbReference type="Pfam" id="PF00786">
    <property type="entry name" value="PBD"/>
    <property type="match status" value="1"/>
</dbReference>
<dbReference type="PANTHER" id="PTHR45832">
    <property type="entry name" value="SERINE/THREONINE-PROTEIN KINASE SAMKA-RELATED-RELATED"/>
    <property type="match status" value="1"/>
</dbReference>
<dbReference type="Pfam" id="PF00169">
    <property type="entry name" value="PH"/>
    <property type="match status" value="1"/>
</dbReference>
<dbReference type="GO" id="GO:0106310">
    <property type="term" value="F:protein serine kinase activity"/>
    <property type="evidence" value="ECO:0007669"/>
    <property type="project" value="RHEA"/>
</dbReference>
<proteinExistence type="inferred from homology"/>
<evidence type="ECO:0000256" key="8">
    <source>
        <dbReference type="ARBA" id="ARBA00022777"/>
    </source>
</evidence>
<dbReference type="Gene3D" id="3.30.200.20">
    <property type="entry name" value="Phosphorylase Kinase, domain 1"/>
    <property type="match status" value="1"/>
</dbReference>
<reference evidence="18 19" key="1">
    <citation type="journal article" date="2019" name="Sci. Rep.">
        <title>Comparative genomics of chytrid fungi reveal insights into the obligate biotrophic and pathogenic lifestyle of Synchytrium endobioticum.</title>
        <authorList>
            <person name="van de Vossenberg B.T.L.H."/>
            <person name="Warris S."/>
            <person name="Nguyen H.D.T."/>
            <person name="van Gent-Pelzer M.P.E."/>
            <person name="Joly D.L."/>
            <person name="van de Geest H.C."/>
            <person name="Bonants P.J.M."/>
            <person name="Smith D.S."/>
            <person name="Levesque C.A."/>
            <person name="van der Lee T.A.J."/>
        </authorList>
    </citation>
    <scope>NUCLEOTIDE SEQUENCE [LARGE SCALE GENOMIC DNA]</scope>
    <source>
        <strain evidence="18 19">CBS 675.73</strain>
    </source>
</reference>
<evidence type="ECO:0000256" key="10">
    <source>
        <dbReference type="ARBA" id="ARBA00022842"/>
    </source>
</evidence>
<dbReference type="SUPFAM" id="SSF56112">
    <property type="entry name" value="Protein kinase-like (PK-like)"/>
    <property type="match status" value="1"/>
</dbReference>
<evidence type="ECO:0000256" key="9">
    <source>
        <dbReference type="ARBA" id="ARBA00022840"/>
    </source>
</evidence>
<dbReference type="GO" id="GO:0005524">
    <property type="term" value="F:ATP binding"/>
    <property type="evidence" value="ECO:0007669"/>
    <property type="project" value="UniProtKB-UniRule"/>
</dbReference>
<feature type="compositionally biased region" description="Basic and acidic residues" evidence="14">
    <location>
        <begin position="355"/>
        <end position="364"/>
    </location>
</feature>
<dbReference type="InterPro" id="IPR011009">
    <property type="entry name" value="Kinase-like_dom_sf"/>
</dbReference>
<dbReference type="GO" id="GO:0004674">
    <property type="term" value="F:protein serine/threonine kinase activity"/>
    <property type="evidence" value="ECO:0007669"/>
    <property type="project" value="UniProtKB-KW"/>
</dbReference>
<feature type="compositionally biased region" description="Basic and acidic residues" evidence="14">
    <location>
        <begin position="381"/>
        <end position="393"/>
    </location>
</feature>
<accession>A0A507FF16</accession>
<dbReference type="InterPro" id="IPR036936">
    <property type="entry name" value="CRIB_dom_sf"/>
</dbReference>
<organism evidence="18 19">
    <name type="scientific">Chytriomyces confervae</name>
    <dbReference type="NCBI Taxonomy" id="246404"/>
    <lineage>
        <taxon>Eukaryota</taxon>
        <taxon>Fungi</taxon>
        <taxon>Fungi incertae sedis</taxon>
        <taxon>Chytridiomycota</taxon>
        <taxon>Chytridiomycota incertae sedis</taxon>
        <taxon>Chytridiomycetes</taxon>
        <taxon>Chytridiales</taxon>
        <taxon>Chytriomycetaceae</taxon>
        <taxon>Chytriomyces</taxon>
    </lineage>
</organism>
<sequence length="802" mass="90789">MSSVGNAVRKGNVTVKEDGGLRSFLWLKRFLVLREHSLSVYKSEDVPHAELILLLRQIESVDRTDAKPFAFQILLKNGRSLVASCKSDEELYAWIEDIYKRLHNGISDPTNFTHDVHVGVDDEGLYKGLPTEWQHILQASAVSRTDAMRNNRQGVMDALKFYTSSSHNAKFNPYYTDDDDSSDEVDFGRPIYNSHVFPERRDSKEFPTPHKLATRQLSHGRKDYASQDVGSSSKGAKLSDHYGGKEDVVYARPPLVPTIATESKTNRDVRSMSRGRSVDGNRRVVTKGKERVPAFSPSPSRLPKQPSVDFDRGRNLFVDASQDPQQEPLIDSKKMSSTAVSPARTPRARPVRSNSRADTDDERVISPARSGDFDVLSSPAKSDRLKQKQKNELVSRPGPSVTSAPAQTDERNTRVVERSREREKEREKERNLRAESRARERAEKRAREEELRREQERQEQERREEQRREELERREQEAQEAEERRRDVMARSNAETPAQIQQHREERLSTMSSGQILERLRSIVSPGDPHLIYKKAEMVGEGVSGKVYLAHNIADPSAPVVAIKEMVLSRQKNKQLLVNEILIMKECVHPNILQYVDSFLVGPSLWLVLEYMDGGELTQVIETHTTLKEPDIAAICKSVIKGLIHLHSRNVIHRDIKSDNILISRDGKIKLSDFGYSARISAARTQRTTLAGTPYWMAPEVVKQKEYGPKVDIWSTGILAIECFEGEPPYLDEDPLAALVLIITNGTPQLKNPESLSQGFTLFLARCLEVNVNRRASGEDLLDHPWFRNTSSAAELALLVAN</sequence>
<evidence type="ECO:0000313" key="18">
    <source>
        <dbReference type="EMBL" id="TPX74335.1"/>
    </source>
</evidence>
<dbReference type="InterPro" id="IPR033923">
    <property type="entry name" value="PAK_BD"/>
</dbReference>
<comment type="similarity">
    <text evidence="2">Belongs to the protein kinase superfamily. STE Ser/Thr protein kinase family. STE20 subfamily.</text>
</comment>
<dbReference type="InterPro" id="IPR011993">
    <property type="entry name" value="PH-like_dom_sf"/>
</dbReference>
<comment type="catalytic activity">
    <reaction evidence="11">
        <text>L-threonyl-[protein] + ATP = O-phospho-L-threonyl-[protein] + ADP + H(+)</text>
        <dbReference type="Rhea" id="RHEA:46608"/>
        <dbReference type="Rhea" id="RHEA-COMP:11060"/>
        <dbReference type="Rhea" id="RHEA-COMP:11605"/>
        <dbReference type="ChEBI" id="CHEBI:15378"/>
        <dbReference type="ChEBI" id="CHEBI:30013"/>
        <dbReference type="ChEBI" id="CHEBI:30616"/>
        <dbReference type="ChEBI" id="CHEBI:61977"/>
        <dbReference type="ChEBI" id="CHEBI:456216"/>
        <dbReference type="EC" id="2.7.11.1"/>
    </reaction>
</comment>
<comment type="catalytic activity">
    <reaction evidence="12">
        <text>L-seryl-[protein] + ATP = O-phospho-L-seryl-[protein] + ADP + H(+)</text>
        <dbReference type="Rhea" id="RHEA:17989"/>
        <dbReference type="Rhea" id="RHEA-COMP:9863"/>
        <dbReference type="Rhea" id="RHEA-COMP:11604"/>
        <dbReference type="ChEBI" id="CHEBI:15378"/>
        <dbReference type="ChEBI" id="CHEBI:29999"/>
        <dbReference type="ChEBI" id="CHEBI:30616"/>
        <dbReference type="ChEBI" id="CHEBI:83421"/>
        <dbReference type="ChEBI" id="CHEBI:456216"/>
        <dbReference type="EC" id="2.7.11.1"/>
    </reaction>
</comment>
<dbReference type="PROSITE" id="PS00108">
    <property type="entry name" value="PROTEIN_KINASE_ST"/>
    <property type="match status" value="1"/>
</dbReference>
<evidence type="ECO:0000256" key="4">
    <source>
        <dbReference type="ARBA" id="ARBA00022527"/>
    </source>
</evidence>
<dbReference type="FunFam" id="1.10.510.10:FF:000768">
    <property type="entry name" value="Non-specific serine/threonine protein kinase"/>
    <property type="match status" value="1"/>
</dbReference>
<feature type="compositionally biased region" description="Basic and acidic residues" evidence="14">
    <location>
        <begin position="264"/>
        <end position="292"/>
    </location>
</feature>
<evidence type="ECO:0000256" key="11">
    <source>
        <dbReference type="ARBA" id="ARBA00047899"/>
    </source>
</evidence>
<keyword evidence="6" id="KW-0479">Metal-binding</keyword>
<comment type="cofactor">
    <cofactor evidence="1">
        <name>Mg(2+)</name>
        <dbReference type="ChEBI" id="CHEBI:18420"/>
    </cofactor>
</comment>
<keyword evidence="4" id="KW-0723">Serine/threonine-protein kinase</keyword>
<name>A0A507FF16_9FUNG</name>
<keyword evidence="19" id="KW-1185">Reference proteome</keyword>
<feature type="domain" description="Protein kinase" evidence="16">
    <location>
        <begin position="533"/>
        <end position="787"/>
    </location>
</feature>
<feature type="compositionally biased region" description="Basic and acidic residues" evidence="14">
    <location>
        <begin position="408"/>
        <end position="489"/>
    </location>
</feature>
<feature type="domain" description="PH" evidence="15">
    <location>
        <begin position="6"/>
        <end position="103"/>
    </location>
</feature>
<dbReference type="PANTHER" id="PTHR45832:SF22">
    <property type="entry name" value="SERINE_THREONINE-PROTEIN KINASE SAMKA-RELATED"/>
    <property type="match status" value="1"/>
</dbReference>
<evidence type="ECO:0000259" key="16">
    <source>
        <dbReference type="PROSITE" id="PS50011"/>
    </source>
</evidence>
<evidence type="ECO:0000256" key="7">
    <source>
        <dbReference type="ARBA" id="ARBA00022741"/>
    </source>
</evidence>
<dbReference type="OrthoDB" id="2121497at2759"/>
<gene>
    <name evidence="18" type="ORF">CcCBS67573_g04397</name>
</gene>
<dbReference type="Gene3D" id="1.10.510.10">
    <property type="entry name" value="Transferase(Phosphotransferase) domain 1"/>
    <property type="match status" value="1"/>
</dbReference>
<dbReference type="CDD" id="cd06614">
    <property type="entry name" value="STKc_PAK"/>
    <property type="match status" value="1"/>
</dbReference>
<evidence type="ECO:0000256" key="5">
    <source>
        <dbReference type="ARBA" id="ARBA00022679"/>
    </source>
</evidence>
<feature type="binding site" evidence="13">
    <location>
        <position position="564"/>
    </location>
    <ligand>
        <name>ATP</name>
        <dbReference type="ChEBI" id="CHEBI:30616"/>
    </ligand>
</feature>
<dbReference type="EC" id="2.7.11.1" evidence="3"/>
<evidence type="ECO:0000256" key="1">
    <source>
        <dbReference type="ARBA" id="ARBA00001946"/>
    </source>
</evidence>
<keyword evidence="5" id="KW-0808">Transferase</keyword>
<dbReference type="GO" id="GO:0046872">
    <property type="term" value="F:metal ion binding"/>
    <property type="evidence" value="ECO:0007669"/>
    <property type="project" value="UniProtKB-KW"/>
</dbReference>
<evidence type="ECO:0000259" key="17">
    <source>
        <dbReference type="PROSITE" id="PS50108"/>
    </source>
</evidence>
<dbReference type="SMART" id="SM00233">
    <property type="entry name" value="PH"/>
    <property type="match status" value="1"/>
</dbReference>
<dbReference type="SMART" id="SM00220">
    <property type="entry name" value="S_TKc"/>
    <property type="match status" value="1"/>
</dbReference>
<dbReference type="PROSITE" id="PS50108">
    <property type="entry name" value="CRIB"/>
    <property type="match status" value="1"/>
</dbReference>
<comment type="caution">
    <text evidence="18">The sequence shown here is derived from an EMBL/GenBank/DDBJ whole genome shotgun (WGS) entry which is preliminary data.</text>
</comment>
<dbReference type="PROSITE" id="PS50003">
    <property type="entry name" value="PH_DOMAIN"/>
    <property type="match status" value="1"/>
</dbReference>
<evidence type="ECO:0000256" key="12">
    <source>
        <dbReference type="ARBA" id="ARBA00048679"/>
    </source>
</evidence>
<dbReference type="Proteomes" id="UP000320333">
    <property type="component" value="Unassembled WGS sequence"/>
</dbReference>
<evidence type="ECO:0000256" key="14">
    <source>
        <dbReference type="SAM" id="MobiDB-lite"/>
    </source>
</evidence>
<evidence type="ECO:0000256" key="6">
    <source>
        <dbReference type="ARBA" id="ARBA00022723"/>
    </source>
</evidence>
<feature type="domain" description="CRIB" evidence="17">
    <location>
        <begin position="106"/>
        <end position="119"/>
    </location>
</feature>
<dbReference type="Pfam" id="PF00069">
    <property type="entry name" value="Pkinase"/>
    <property type="match status" value="1"/>
</dbReference>
<dbReference type="STRING" id="246404.A0A507FF16"/>
<dbReference type="PROSITE" id="PS00107">
    <property type="entry name" value="PROTEIN_KINASE_ATP"/>
    <property type="match status" value="1"/>
</dbReference>
<evidence type="ECO:0000256" key="13">
    <source>
        <dbReference type="PROSITE-ProRule" id="PRU10141"/>
    </source>
</evidence>
<evidence type="ECO:0000313" key="19">
    <source>
        <dbReference type="Proteomes" id="UP000320333"/>
    </source>
</evidence>
<feature type="region of interest" description="Disordered" evidence="14">
    <location>
        <begin position="260"/>
        <end position="512"/>
    </location>
</feature>
<keyword evidence="10" id="KW-0460">Magnesium</keyword>
<dbReference type="SMART" id="SM00285">
    <property type="entry name" value="PBD"/>
    <property type="match status" value="1"/>
</dbReference>
<feature type="region of interest" description="Disordered" evidence="14">
    <location>
        <begin position="214"/>
        <end position="241"/>
    </location>
</feature>